<name>A0ABP6GDB1_9ACTN</name>
<feature type="chain" id="PRO_5046768690" description="Streptomyces killer toxin-like beta/gamma crystallin domain-containing protein" evidence="1">
    <location>
        <begin position="30"/>
        <end position="113"/>
    </location>
</feature>
<dbReference type="Proteomes" id="UP001500886">
    <property type="component" value="Unassembled WGS sequence"/>
</dbReference>
<evidence type="ECO:0000313" key="3">
    <source>
        <dbReference type="Proteomes" id="UP001500886"/>
    </source>
</evidence>
<accession>A0ABP6GDB1</accession>
<evidence type="ECO:0000256" key="1">
    <source>
        <dbReference type="SAM" id="SignalP"/>
    </source>
</evidence>
<proteinExistence type="predicted"/>
<protein>
    <recommendedName>
        <fullName evidence="4">Streptomyces killer toxin-like beta/gamma crystallin domain-containing protein</fullName>
    </recommendedName>
</protein>
<keyword evidence="3" id="KW-1185">Reference proteome</keyword>
<dbReference type="RefSeq" id="WP_344437268.1">
    <property type="nucleotide sequence ID" value="NZ_BAAASL010000018.1"/>
</dbReference>
<gene>
    <name evidence="2" type="ORF">GCM10010315_44950</name>
</gene>
<feature type="signal peptide" evidence="1">
    <location>
        <begin position="1"/>
        <end position="29"/>
    </location>
</feature>
<reference evidence="3" key="1">
    <citation type="journal article" date="2019" name="Int. J. Syst. Evol. Microbiol.">
        <title>The Global Catalogue of Microorganisms (GCM) 10K type strain sequencing project: providing services to taxonomists for standard genome sequencing and annotation.</title>
        <authorList>
            <consortium name="The Broad Institute Genomics Platform"/>
            <consortium name="The Broad Institute Genome Sequencing Center for Infectious Disease"/>
            <person name="Wu L."/>
            <person name="Ma J."/>
        </authorList>
    </citation>
    <scope>NUCLEOTIDE SEQUENCE [LARGE SCALE GENOMIC DNA]</scope>
    <source>
        <strain evidence="3">JCM 4542</strain>
    </source>
</reference>
<evidence type="ECO:0000313" key="2">
    <source>
        <dbReference type="EMBL" id="GAA2721640.1"/>
    </source>
</evidence>
<organism evidence="2 3">
    <name type="scientific">Streptomyces luteosporeus</name>
    <dbReference type="NCBI Taxonomy" id="173856"/>
    <lineage>
        <taxon>Bacteria</taxon>
        <taxon>Bacillati</taxon>
        <taxon>Actinomycetota</taxon>
        <taxon>Actinomycetes</taxon>
        <taxon>Kitasatosporales</taxon>
        <taxon>Streptomycetaceae</taxon>
        <taxon>Streptomyces</taxon>
    </lineage>
</organism>
<sequence>MRFMKTVRLGAVGLAAAAGLALAAAPANAATTLHSASCSAQTDPNQITTWGFSIIPHCFAGHGDLDTNVYVTAFVPGNYSGYLVYEDGTKQNFSAGNARVDGQFKNVVHIHTN</sequence>
<comment type="caution">
    <text evidence="2">The sequence shown here is derived from an EMBL/GenBank/DDBJ whole genome shotgun (WGS) entry which is preliminary data.</text>
</comment>
<keyword evidence="1" id="KW-0732">Signal</keyword>
<evidence type="ECO:0008006" key="4">
    <source>
        <dbReference type="Google" id="ProtNLM"/>
    </source>
</evidence>
<dbReference type="EMBL" id="BAAASL010000018">
    <property type="protein sequence ID" value="GAA2721640.1"/>
    <property type="molecule type" value="Genomic_DNA"/>
</dbReference>